<keyword evidence="2" id="KW-0547">Nucleotide-binding</keyword>
<dbReference type="Pfam" id="PF02824">
    <property type="entry name" value="TGS"/>
    <property type="match status" value="1"/>
</dbReference>
<dbReference type="SUPFAM" id="SSF81271">
    <property type="entry name" value="TGS-like"/>
    <property type="match status" value="1"/>
</dbReference>
<dbReference type="RefSeq" id="WP_179909404.1">
    <property type="nucleotide sequence ID" value="NZ_CP058910.1"/>
</dbReference>
<comment type="similarity">
    <text evidence="1">Belongs to the RelA/SpoT family.</text>
</comment>
<accession>A0A7D5PCR4</accession>
<dbReference type="Proteomes" id="UP000509667">
    <property type="component" value="Chromosome"/>
</dbReference>
<dbReference type="NCBIfam" id="NF007171">
    <property type="entry name" value="PRK09602.1"/>
    <property type="match status" value="1"/>
</dbReference>
<dbReference type="CDD" id="cd01899">
    <property type="entry name" value="Ygr210"/>
    <property type="match status" value="1"/>
</dbReference>
<proteinExistence type="inferred from homology"/>
<evidence type="ECO:0000313" key="4">
    <source>
        <dbReference type="EMBL" id="QLH79539.1"/>
    </source>
</evidence>
<dbReference type="AlphaFoldDB" id="A0A7D5PCR4"/>
<evidence type="ECO:0000313" key="5">
    <source>
        <dbReference type="Proteomes" id="UP000509667"/>
    </source>
</evidence>
<feature type="domain" description="OBG-type G" evidence="3">
    <location>
        <begin position="2"/>
        <end position="298"/>
    </location>
</feature>
<dbReference type="InterPro" id="IPR031167">
    <property type="entry name" value="G_OBG"/>
</dbReference>
<dbReference type="PROSITE" id="PS51710">
    <property type="entry name" value="G_OBG"/>
    <property type="match status" value="1"/>
</dbReference>
<evidence type="ECO:0000256" key="1">
    <source>
        <dbReference type="ARBA" id="ARBA00007476"/>
    </source>
</evidence>
<dbReference type="Pfam" id="PF08438">
    <property type="entry name" value="YGR210-like_G4"/>
    <property type="match status" value="1"/>
</dbReference>
<evidence type="ECO:0000259" key="3">
    <source>
        <dbReference type="PROSITE" id="PS51710"/>
    </source>
</evidence>
<organism evidence="4 5">
    <name type="scientific">Halosimplex rubrum</name>
    <dbReference type="NCBI Taxonomy" id="869889"/>
    <lineage>
        <taxon>Archaea</taxon>
        <taxon>Methanobacteriati</taxon>
        <taxon>Methanobacteriota</taxon>
        <taxon>Stenosarchaea group</taxon>
        <taxon>Halobacteria</taxon>
        <taxon>Halobacteriales</taxon>
        <taxon>Haloarculaceae</taxon>
        <taxon>Halosimplex</taxon>
    </lineage>
</organism>
<dbReference type="InterPro" id="IPR012676">
    <property type="entry name" value="TGS-like"/>
</dbReference>
<dbReference type="Pfam" id="PF01926">
    <property type="entry name" value="MMR_HSR1"/>
    <property type="match status" value="1"/>
</dbReference>
<evidence type="ECO:0000256" key="2">
    <source>
        <dbReference type="ARBA" id="ARBA00022741"/>
    </source>
</evidence>
<reference evidence="4 5" key="1">
    <citation type="submission" date="2020-07" db="EMBL/GenBank/DDBJ databases">
        <title>Halosimplex pelagicum sp. nov. and Halosimplex rubrum sp. nov., isolated from salted brown alga Laminaria, and emended description of the genus Halosimplex.</title>
        <authorList>
            <person name="Cui H."/>
        </authorList>
    </citation>
    <scope>NUCLEOTIDE SEQUENCE [LARGE SCALE GENOMIC DNA]</scope>
    <source>
        <strain evidence="4 5">R27</strain>
    </source>
</reference>
<dbReference type="FunFam" id="3.10.20.30:FF:000002">
    <property type="entry name" value="GTP pyrophosphokinase (RelA/SpoT)"/>
    <property type="match status" value="1"/>
</dbReference>
<keyword evidence="5" id="KW-1185">Reference proteome</keyword>
<dbReference type="GO" id="GO:0005525">
    <property type="term" value="F:GTP binding"/>
    <property type="evidence" value="ECO:0007669"/>
    <property type="project" value="InterPro"/>
</dbReference>
<dbReference type="PANTHER" id="PTHR23305">
    <property type="entry name" value="OBG GTPASE FAMILY"/>
    <property type="match status" value="1"/>
</dbReference>
<dbReference type="GO" id="GO:0005737">
    <property type="term" value="C:cytoplasm"/>
    <property type="evidence" value="ECO:0007669"/>
    <property type="project" value="TreeGrafter"/>
</dbReference>
<dbReference type="Gene3D" id="3.40.50.300">
    <property type="entry name" value="P-loop containing nucleotide triphosphate hydrolases"/>
    <property type="match status" value="1"/>
</dbReference>
<gene>
    <name evidence="4" type="ORF">HZS55_20575</name>
</gene>
<dbReference type="GeneID" id="56080312"/>
<dbReference type="InterPro" id="IPR004095">
    <property type="entry name" value="TGS"/>
</dbReference>
<dbReference type="PRINTS" id="PR00326">
    <property type="entry name" value="GTP1OBG"/>
</dbReference>
<dbReference type="InterPro" id="IPR006073">
    <property type="entry name" value="GTP-bd"/>
</dbReference>
<sequence length="393" mass="42704">MLSIALAGKPNAGKSTFYKAATMADVDVGNYPFTTIDANRGVTHVRTDCPCLDREERCGQENCHDGKRFVPVELLDVAGLVPGAHEGRGLGNQFLDELSNADAILHVVDASGGTDEEGEPVEVGEHDPVEDLQFIEEEMDLWLASIVDRNWEGVERASRSPDFDIDEELTELLTGVGATELDVARTLRDLDYPDDPIQWTDEHREELASEIRERTKPIVVVANKADVAPPENLQALKERNEATIPTTADGELALRKAAEAGVVDYDPGDADFEIVGDVSDQQAEGLEQIREVMADHGGTGVQQALDTAVYDVLQQITAYPVQDETHWTDGQGNALPDAFLLGSGSTPKDLAYAVHSDIGDGYLHAVDARKSMRISDEEELDEGDVIKIVSTAN</sequence>
<dbReference type="InterPro" id="IPR027417">
    <property type="entry name" value="P-loop_NTPase"/>
</dbReference>
<dbReference type="PANTHER" id="PTHR23305:SF1">
    <property type="entry name" value="OBG-TYPE G DOMAIN-CONTAINING PROTEIN"/>
    <property type="match status" value="1"/>
</dbReference>
<dbReference type="KEGG" id="hrr:HZS55_20575"/>
<dbReference type="InterPro" id="IPR012675">
    <property type="entry name" value="Beta-grasp_dom_sf"/>
</dbReference>
<dbReference type="InterPro" id="IPR013646">
    <property type="entry name" value="YGR210-like_G4"/>
</dbReference>
<dbReference type="Gene3D" id="1.10.8.470">
    <property type="match status" value="1"/>
</dbReference>
<dbReference type="OrthoDB" id="5875at2157"/>
<dbReference type="EMBL" id="CP058910">
    <property type="protein sequence ID" value="QLH79539.1"/>
    <property type="molecule type" value="Genomic_DNA"/>
</dbReference>
<dbReference type="Gene3D" id="3.10.20.30">
    <property type="match status" value="1"/>
</dbReference>
<dbReference type="GO" id="GO:0016887">
    <property type="term" value="F:ATP hydrolysis activity"/>
    <property type="evidence" value="ECO:0007669"/>
    <property type="project" value="TreeGrafter"/>
</dbReference>
<protein>
    <submittedName>
        <fullName evidence="4">Redox-regulated ATPase YchF</fullName>
    </submittedName>
</protein>
<dbReference type="SUPFAM" id="SSF52540">
    <property type="entry name" value="P-loop containing nucleoside triphosphate hydrolases"/>
    <property type="match status" value="1"/>
</dbReference>
<name>A0A7D5PCR4_9EURY</name>